<name>A0ABW1G612_9ACTN</name>
<keyword evidence="1" id="KW-0732">Signal</keyword>
<comment type="caution">
    <text evidence="2">The sequence shown here is derived from an EMBL/GenBank/DDBJ whole genome shotgun (WGS) entry which is preliminary data.</text>
</comment>
<evidence type="ECO:0000313" key="3">
    <source>
        <dbReference type="Proteomes" id="UP001596174"/>
    </source>
</evidence>
<keyword evidence="3" id="KW-1185">Reference proteome</keyword>
<dbReference type="Proteomes" id="UP001596174">
    <property type="component" value="Unassembled WGS sequence"/>
</dbReference>
<evidence type="ECO:0000256" key="1">
    <source>
        <dbReference type="SAM" id="SignalP"/>
    </source>
</evidence>
<feature type="signal peptide" evidence="1">
    <location>
        <begin position="1"/>
        <end position="18"/>
    </location>
</feature>
<organism evidence="2 3">
    <name type="scientific">Streptacidiphilus monticola</name>
    <dbReference type="NCBI Taxonomy" id="2161674"/>
    <lineage>
        <taxon>Bacteria</taxon>
        <taxon>Bacillati</taxon>
        <taxon>Actinomycetota</taxon>
        <taxon>Actinomycetes</taxon>
        <taxon>Kitasatosporales</taxon>
        <taxon>Streptomycetaceae</taxon>
        <taxon>Streptacidiphilus</taxon>
    </lineage>
</organism>
<dbReference type="RefSeq" id="WP_380584854.1">
    <property type="nucleotide sequence ID" value="NZ_JBHSQJ010000075.1"/>
</dbReference>
<feature type="chain" id="PRO_5045889314" evidence="1">
    <location>
        <begin position="19"/>
        <end position="46"/>
    </location>
</feature>
<reference evidence="3" key="1">
    <citation type="journal article" date="2019" name="Int. J. Syst. Evol. Microbiol.">
        <title>The Global Catalogue of Microorganisms (GCM) 10K type strain sequencing project: providing services to taxonomists for standard genome sequencing and annotation.</title>
        <authorList>
            <consortium name="The Broad Institute Genomics Platform"/>
            <consortium name="The Broad Institute Genome Sequencing Center for Infectious Disease"/>
            <person name="Wu L."/>
            <person name="Ma J."/>
        </authorList>
    </citation>
    <scope>NUCLEOTIDE SEQUENCE [LARGE SCALE GENOMIC DNA]</scope>
    <source>
        <strain evidence="3">JCM 4816</strain>
    </source>
</reference>
<protein>
    <submittedName>
        <fullName evidence="2">Uncharacterized protein</fullName>
    </submittedName>
</protein>
<proteinExistence type="predicted"/>
<dbReference type="EMBL" id="JBHSQJ010000075">
    <property type="protein sequence ID" value="MFC5909236.1"/>
    <property type="molecule type" value="Genomic_DNA"/>
</dbReference>
<gene>
    <name evidence="2" type="ORF">ACFP3V_18685</name>
</gene>
<sequence>MRARTRKFVSTLSADAFAAGIGIIAAQPAAVATTGRDCVTLPTWLA</sequence>
<accession>A0ABW1G612</accession>
<evidence type="ECO:0000313" key="2">
    <source>
        <dbReference type="EMBL" id="MFC5909236.1"/>
    </source>
</evidence>